<accession>A0ABP9THL7</accession>
<reference evidence="2" key="1">
    <citation type="journal article" date="2019" name="Int. J. Syst. Evol. Microbiol.">
        <title>The Global Catalogue of Microorganisms (GCM) 10K type strain sequencing project: providing services to taxonomists for standard genome sequencing and annotation.</title>
        <authorList>
            <consortium name="The Broad Institute Genomics Platform"/>
            <consortium name="The Broad Institute Genome Sequencing Center for Infectious Disease"/>
            <person name="Wu L."/>
            <person name="Ma J."/>
        </authorList>
    </citation>
    <scope>NUCLEOTIDE SEQUENCE [LARGE SCALE GENOMIC DNA]</scope>
    <source>
        <strain evidence="2">JCM 18306</strain>
    </source>
</reference>
<dbReference type="EMBL" id="BAABJR010000024">
    <property type="protein sequence ID" value="GAA5216156.1"/>
    <property type="molecule type" value="Genomic_DNA"/>
</dbReference>
<gene>
    <name evidence="1" type="ORF">GCM10023323_68080</name>
</gene>
<comment type="caution">
    <text evidence="1">The sequence shown here is derived from an EMBL/GenBank/DDBJ whole genome shotgun (WGS) entry which is preliminary data.</text>
</comment>
<sequence length="120" mass="13327">MPQFQVGEVPSGFTFTENETFIDYKNALLLAVPKANQAGAWGDLWLSLGSGWADAKLRVSYYTDAGWSAYTTWDVKHDGPRVWNQLPATTLKIAIGRQKRDAADAADDVPVGWLLEYSDM</sequence>
<protein>
    <recommendedName>
        <fullName evidence="3">CBM11 domain-containing protein</fullName>
    </recommendedName>
</protein>
<evidence type="ECO:0000313" key="2">
    <source>
        <dbReference type="Proteomes" id="UP001499878"/>
    </source>
</evidence>
<keyword evidence="2" id="KW-1185">Reference proteome</keyword>
<name>A0ABP9THL7_9ACTN</name>
<organism evidence="1 2">
    <name type="scientific">Streptomyces thinghirensis</name>
    <dbReference type="NCBI Taxonomy" id="551547"/>
    <lineage>
        <taxon>Bacteria</taxon>
        <taxon>Bacillati</taxon>
        <taxon>Actinomycetota</taxon>
        <taxon>Actinomycetes</taxon>
        <taxon>Kitasatosporales</taxon>
        <taxon>Streptomycetaceae</taxon>
        <taxon>Streptomyces</taxon>
    </lineage>
</organism>
<proteinExistence type="predicted"/>
<evidence type="ECO:0008006" key="3">
    <source>
        <dbReference type="Google" id="ProtNLM"/>
    </source>
</evidence>
<evidence type="ECO:0000313" key="1">
    <source>
        <dbReference type="EMBL" id="GAA5216156.1"/>
    </source>
</evidence>
<dbReference type="RefSeq" id="WP_345637171.1">
    <property type="nucleotide sequence ID" value="NZ_BAABJR010000024.1"/>
</dbReference>
<dbReference type="Proteomes" id="UP001499878">
    <property type="component" value="Unassembled WGS sequence"/>
</dbReference>